<organism evidence="1 4">
    <name type="scientific">Aerococcus mictus</name>
    <dbReference type="NCBI Taxonomy" id="2976810"/>
    <lineage>
        <taxon>Bacteria</taxon>
        <taxon>Bacillati</taxon>
        <taxon>Bacillota</taxon>
        <taxon>Bacilli</taxon>
        <taxon>Lactobacillales</taxon>
        <taxon>Aerococcaceae</taxon>
        <taxon>Aerococcus</taxon>
    </lineage>
</organism>
<protein>
    <submittedName>
        <fullName evidence="1">Uncharacterized protein</fullName>
    </submittedName>
</protein>
<reference evidence="2 3" key="1">
    <citation type="journal article" date="2020" name="J. Bacteriol.">
        <title>Aerococcus urinae Isolated from Women with Lower Urinary Tract Symptoms: In Vitro Aggregation and Genome Analysis.</title>
        <authorList>
            <person name="Hilt E.E."/>
            <person name="Putonti C."/>
            <person name="Thomas-White K."/>
            <person name="Lewis A.L."/>
            <person name="Visick K.L."/>
            <person name="Gilbert N.M."/>
            <person name="Wolfe A.J."/>
        </authorList>
    </citation>
    <scope>NUCLEOTIDE SEQUENCE [LARGE SCALE GENOMIC DNA]</scope>
    <source>
        <strain evidence="2 3">UMB1016</strain>
    </source>
</reference>
<dbReference type="EMBL" id="JAOTMY010000001">
    <property type="protein sequence ID" value="MCY3086788.1"/>
    <property type="molecule type" value="Genomic_DNA"/>
</dbReference>
<dbReference type="Proteomes" id="UP000250354">
    <property type="component" value="Chromosome"/>
</dbReference>
<evidence type="ECO:0000313" key="2">
    <source>
        <dbReference type="EMBL" id="WWC55052.1"/>
    </source>
</evidence>
<sequence>MEQKNILIEVENLLKQETTKISKQALKELDEERILAIILNPGSNHFWFESLIYSPAPLTNAVYDYLNRFIKRKLGYTQLNDCV</sequence>
<dbReference type="Proteomes" id="UP001069047">
    <property type="component" value="Unassembled WGS sequence"/>
</dbReference>
<accession>A0A1E9PPN2</accession>
<gene>
    <name evidence="2" type="ORF">DBT44_0001760</name>
    <name evidence="1" type="ORF">ODY61_01510</name>
</gene>
<dbReference type="EMBL" id="CP145132">
    <property type="protein sequence ID" value="WWC55052.1"/>
    <property type="molecule type" value="Genomic_DNA"/>
</dbReference>
<evidence type="ECO:0000313" key="3">
    <source>
        <dbReference type="Proteomes" id="UP000250354"/>
    </source>
</evidence>
<reference evidence="2" key="3">
    <citation type="submission" date="2024-02" db="EMBL/GenBank/DDBJ databases">
        <authorList>
            <person name="Choi B."/>
        </authorList>
    </citation>
    <scope>NUCLEOTIDE SEQUENCE</scope>
    <source>
        <strain evidence="2">UMB1016</strain>
    </source>
</reference>
<accession>A0A9Q4H2H3</accession>
<dbReference type="AlphaFoldDB" id="A0A1E9PPN2"/>
<evidence type="ECO:0000313" key="4">
    <source>
        <dbReference type="Proteomes" id="UP001069047"/>
    </source>
</evidence>
<evidence type="ECO:0000313" key="1">
    <source>
        <dbReference type="EMBL" id="MCY3086788.1"/>
    </source>
</evidence>
<name>A0A1E9PPN2_9LACT</name>
<reference evidence="1" key="2">
    <citation type="submission" date="2022-09" db="EMBL/GenBank/DDBJ databases">
        <title>Aerococcus urinae taxonomy study.</title>
        <authorList>
            <person name="Christensen J."/>
            <person name="Senneby E."/>
        </authorList>
    </citation>
    <scope>NUCLEOTIDE SEQUENCE</scope>
    <source>
        <strain evidence="1">LUND-41-B12</strain>
    </source>
</reference>
<proteinExistence type="predicted"/>
<keyword evidence="3" id="KW-1185">Reference proteome</keyword>
<dbReference type="RefSeq" id="WP_070558689.1">
    <property type="nucleotide sequence ID" value="NZ_CAJHLJ010000013.1"/>
</dbReference>